<feature type="domain" description="MADF" evidence="3">
    <location>
        <begin position="18"/>
        <end position="100"/>
    </location>
</feature>
<dbReference type="PANTHER" id="PTHR12243">
    <property type="entry name" value="MADF DOMAIN TRANSCRIPTION FACTOR"/>
    <property type="match status" value="1"/>
</dbReference>
<accession>A0AAW1MCZ7</accession>
<reference evidence="4 5" key="1">
    <citation type="journal article" date="2024" name="BMC Genomics">
        <title>De novo assembly and annotation of Popillia japonica's genome with initial clues to its potential as an invasive pest.</title>
        <authorList>
            <person name="Cucini C."/>
            <person name="Boschi S."/>
            <person name="Funari R."/>
            <person name="Cardaioli E."/>
            <person name="Iannotti N."/>
            <person name="Marturano G."/>
            <person name="Paoli F."/>
            <person name="Bruttini M."/>
            <person name="Carapelli A."/>
            <person name="Frati F."/>
            <person name="Nardi F."/>
        </authorList>
    </citation>
    <scope>NUCLEOTIDE SEQUENCE [LARGE SCALE GENOMIC DNA]</scope>
    <source>
        <strain evidence="4">DMR45628</strain>
    </source>
</reference>
<dbReference type="PROSITE" id="PS50090">
    <property type="entry name" value="MYB_LIKE"/>
    <property type="match status" value="1"/>
</dbReference>
<organism evidence="4 5">
    <name type="scientific">Popillia japonica</name>
    <name type="common">Japanese beetle</name>
    <dbReference type="NCBI Taxonomy" id="7064"/>
    <lineage>
        <taxon>Eukaryota</taxon>
        <taxon>Metazoa</taxon>
        <taxon>Ecdysozoa</taxon>
        <taxon>Arthropoda</taxon>
        <taxon>Hexapoda</taxon>
        <taxon>Insecta</taxon>
        <taxon>Pterygota</taxon>
        <taxon>Neoptera</taxon>
        <taxon>Endopterygota</taxon>
        <taxon>Coleoptera</taxon>
        <taxon>Polyphaga</taxon>
        <taxon>Scarabaeiformia</taxon>
        <taxon>Scarabaeidae</taxon>
        <taxon>Rutelinae</taxon>
        <taxon>Popillia</taxon>
    </lineage>
</organism>
<evidence type="ECO:0000259" key="2">
    <source>
        <dbReference type="PROSITE" id="PS50090"/>
    </source>
</evidence>
<dbReference type="EMBL" id="JASPKY010000065">
    <property type="protein sequence ID" value="KAK9743857.1"/>
    <property type="molecule type" value="Genomic_DNA"/>
</dbReference>
<dbReference type="SMART" id="SM00595">
    <property type="entry name" value="MADF"/>
    <property type="match status" value="1"/>
</dbReference>
<dbReference type="GO" id="GO:0005634">
    <property type="term" value="C:nucleus"/>
    <property type="evidence" value="ECO:0007669"/>
    <property type="project" value="UniProtKB-SubCell"/>
</dbReference>
<dbReference type="PROSITE" id="PS51029">
    <property type="entry name" value="MADF"/>
    <property type="match status" value="1"/>
</dbReference>
<dbReference type="InterPro" id="IPR039353">
    <property type="entry name" value="TF_Adf1"/>
</dbReference>
<proteinExistence type="predicted"/>
<dbReference type="SUPFAM" id="SSF46689">
    <property type="entry name" value="Homeodomain-like"/>
    <property type="match status" value="1"/>
</dbReference>
<protein>
    <submittedName>
        <fullName evidence="4">Alcohol dehydrogenase transcription factor Myb/SANT-like</fullName>
    </submittedName>
</protein>
<dbReference type="PANTHER" id="PTHR12243:SF67">
    <property type="entry name" value="COREPRESSOR OF PANGOLIN, ISOFORM A-RELATED"/>
    <property type="match status" value="1"/>
</dbReference>
<dbReference type="InterPro" id="IPR009057">
    <property type="entry name" value="Homeodomain-like_sf"/>
</dbReference>
<evidence type="ECO:0000313" key="4">
    <source>
        <dbReference type="EMBL" id="KAK9743857.1"/>
    </source>
</evidence>
<comment type="subcellular location">
    <subcellularLocation>
        <location evidence="1">Nucleus</location>
    </subcellularLocation>
</comment>
<dbReference type="AlphaFoldDB" id="A0AAW1MCZ7"/>
<feature type="domain" description="Myb-like" evidence="2">
    <location>
        <begin position="11"/>
        <end position="70"/>
    </location>
</feature>
<dbReference type="CDD" id="cd00167">
    <property type="entry name" value="SANT"/>
    <property type="match status" value="1"/>
</dbReference>
<dbReference type="GO" id="GO:0006357">
    <property type="term" value="P:regulation of transcription by RNA polymerase II"/>
    <property type="evidence" value="ECO:0007669"/>
    <property type="project" value="TreeGrafter"/>
</dbReference>
<dbReference type="InterPro" id="IPR001005">
    <property type="entry name" value="SANT/Myb"/>
</dbReference>
<dbReference type="GO" id="GO:0005667">
    <property type="term" value="C:transcription regulator complex"/>
    <property type="evidence" value="ECO:0007669"/>
    <property type="project" value="TreeGrafter"/>
</dbReference>
<dbReference type="InterPro" id="IPR006578">
    <property type="entry name" value="MADF-dom"/>
</dbReference>
<dbReference type="Pfam" id="PF10545">
    <property type="entry name" value="MADF_DNA_bdg"/>
    <property type="match status" value="1"/>
</dbReference>
<sequence>MADKKDLTNVWSLDEIELLITLVKQHPELYDQSKPGYLNMVISESCWQTIADTVQTKDVQACKTKWQILRGCYRSRRSGGKGSRKWQYYESLNFLDNYIGQRKSYVKLSSPENVDDDYFETVILDPNLDYEECSQITIEENDSKPDSNSSMINSSSKGIKRSISPVQIEEALSSYFRSKRPKSSIHLFLQSMEEDIAKLSPKGLRNFKRDILETLEKYLEEEGKDTV</sequence>
<evidence type="ECO:0000259" key="3">
    <source>
        <dbReference type="PROSITE" id="PS51029"/>
    </source>
</evidence>
<dbReference type="Proteomes" id="UP001458880">
    <property type="component" value="Unassembled WGS sequence"/>
</dbReference>
<gene>
    <name evidence="4" type="ORF">QE152_g8257</name>
</gene>
<name>A0AAW1MCZ7_POPJA</name>
<evidence type="ECO:0000313" key="5">
    <source>
        <dbReference type="Proteomes" id="UP001458880"/>
    </source>
</evidence>
<comment type="caution">
    <text evidence="4">The sequence shown here is derived from an EMBL/GenBank/DDBJ whole genome shotgun (WGS) entry which is preliminary data.</text>
</comment>
<evidence type="ECO:0000256" key="1">
    <source>
        <dbReference type="ARBA" id="ARBA00004123"/>
    </source>
</evidence>
<dbReference type="SMART" id="SM00717">
    <property type="entry name" value="SANT"/>
    <property type="match status" value="1"/>
</dbReference>
<keyword evidence="5" id="KW-1185">Reference proteome</keyword>
<dbReference type="Gene3D" id="1.10.10.60">
    <property type="entry name" value="Homeodomain-like"/>
    <property type="match status" value="1"/>
</dbReference>